<dbReference type="AlphaFoldDB" id="A0AAV6Q940"/>
<proteinExistence type="predicted"/>
<reference evidence="2 3" key="1">
    <citation type="journal article" date="2021" name="Sci. Rep.">
        <title>Chromosome anchoring in Senegalese sole (Solea senegalensis) reveals sex-associated markers and genome rearrangements in flatfish.</title>
        <authorList>
            <person name="Guerrero-Cozar I."/>
            <person name="Gomez-Garrido J."/>
            <person name="Berbel C."/>
            <person name="Martinez-Blanch J.F."/>
            <person name="Alioto T."/>
            <person name="Claros M.G."/>
            <person name="Gagnaire P.A."/>
            <person name="Manchado M."/>
        </authorList>
    </citation>
    <scope>NUCLEOTIDE SEQUENCE [LARGE SCALE GENOMIC DNA]</scope>
    <source>
        <strain evidence="2">Sse05_10M</strain>
    </source>
</reference>
<sequence length="110" mass="11845">MEDKVPANVQLTSSRLSALRTHEADGHSHTCRPIESEQDKEKRTAGIRHWELKEELKEETLIAALIKHGVGGGTESSSRAEEKGSNSSSQDGALTHNGPAILSAPPQIPN</sequence>
<evidence type="ECO:0000256" key="1">
    <source>
        <dbReference type="SAM" id="MobiDB-lite"/>
    </source>
</evidence>
<feature type="region of interest" description="Disordered" evidence="1">
    <location>
        <begin position="68"/>
        <end position="110"/>
    </location>
</feature>
<dbReference type="Proteomes" id="UP000693946">
    <property type="component" value="Linkage Group LG7"/>
</dbReference>
<feature type="region of interest" description="Disordered" evidence="1">
    <location>
        <begin position="1"/>
        <end position="43"/>
    </location>
</feature>
<accession>A0AAV6Q940</accession>
<evidence type="ECO:0000313" key="2">
    <source>
        <dbReference type="EMBL" id="KAG7483416.1"/>
    </source>
</evidence>
<gene>
    <name evidence="2" type="ORF">JOB18_048084</name>
</gene>
<organism evidence="2 3">
    <name type="scientific">Solea senegalensis</name>
    <name type="common">Senegalese sole</name>
    <dbReference type="NCBI Taxonomy" id="28829"/>
    <lineage>
        <taxon>Eukaryota</taxon>
        <taxon>Metazoa</taxon>
        <taxon>Chordata</taxon>
        <taxon>Craniata</taxon>
        <taxon>Vertebrata</taxon>
        <taxon>Euteleostomi</taxon>
        <taxon>Actinopterygii</taxon>
        <taxon>Neopterygii</taxon>
        <taxon>Teleostei</taxon>
        <taxon>Neoteleostei</taxon>
        <taxon>Acanthomorphata</taxon>
        <taxon>Carangaria</taxon>
        <taxon>Pleuronectiformes</taxon>
        <taxon>Pleuronectoidei</taxon>
        <taxon>Soleidae</taxon>
        <taxon>Solea</taxon>
    </lineage>
</organism>
<protein>
    <submittedName>
        <fullName evidence="2">Uncharacterized protein</fullName>
    </submittedName>
</protein>
<evidence type="ECO:0000313" key="3">
    <source>
        <dbReference type="Proteomes" id="UP000693946"/>
    </source>
</evidence>
<name>A0AAV6Q940_SOLSE</name>
<keyword evidence="3" id="KW-1185">Reference proteome</keyword>
<comment type="caution">
    <text evidence="2">The sequence shown here is derived from an EMBL/GenBank/DDBJ whole genome shotgun (WGS) entry which is preliminary data.</text>
</comment>
<feature type="compositionally biased region" description="Basic and acidic residues" evidence="1">
    <location>
        <begin position="20"/>
        <end position="43"/>
    </location>
</feature>
<dbReference type="EMBL" id="JAGKHQ010000019">
    <property type="protein sequence ID" value="KAG7483416.1"/>
    <property type="molecule type" value="Genomic_DNA"/>
</dbReference>